<reference evidence="10 11" key="1">
    <citation type="journal article" date="2012" name="J. Bacteriol.">
        <title>Genome Sequence of Extracellular-Protease-Producing Alishewanella jeotgali Isolated from Traditional Korean Fermented Seafood.</title>
        <authorList>
            <person name="Jung J."/>
            <person name="Chun J."/>
            <person name="Park W."/>
        </authorList>
    </citation>
    <scope>NUCLEOTIDE SEQUENCE [LARGE SCALE GENOMIC DNA]</scope>
    <source>
        <strain evidence="10 11">KCTC 22429</strain>
    </source>
</reference>
<evidence type="ECO:0000256" key="2">
    <source>
        <dbReference type="ARBA" id="ARBA00004613"/>
    </source>
</evidence>
<comment type="caution">
    <text evidence="10">The sequence shown here is derived from an EMBL/GenBank/DDBJ whole genome shotgun (WGS) entry which is preliminary data.</text>
</comment>
<organism evidence="10 11">
    <name type="scientific">Alishewanella jeotgali KCTC 22429</name>
    <dbReference type="NCBI Taxonomy" id="1129374"/>
    <lineage>
        <taxon>Bacteria</taxon>
        <taxon>Pseudomonadati</taxon>
        <taxon>Pseudomonadota</taxon>
        <taxon>Gammaproteobacteria</taxon>
        <taxon>Alteromonadales</taxon>
        <taxon>Alteromonadaceae</taxon>
        <taxon>Alishewanella</taxon>
    </lineage>
</organism>
<dbReference type="InterPro" id="IPR002371">
    <property type="entry name" value="FlgK"/>
</dbReference>
<dbReference type="PROSITE" id="PS00588">
    <property type="entry name" value="FLAGELLA_BB_ROD"/>
    <property type="match status" value="1"/>
</dbReference>
<dbReference type="Proteomes" id="UP000012046">
    <property type="component" value="Unassembled WGS sequence"/>
</dbReference>
<evidence type="ECO:0000256" key="3">
    <source>
        <dbReference type="ARBA" id="ARBA00009677"/>
    </source>
</evidence>
<evidence type="ECO:0000256" key="4">
    <source>
        <dbReference type="ARBA" id="ARBA00016244"/>
    </source>
</evidence>
<dbReference type="InterPro" id="IPR019776">
    <property type="entry name" value="Flagellar_basal_body_rod_CS"/>
</dbReference>
<evidence type="ECO:0000256" key="5">
    <source>
        <dbReference type="ARBA" id="ARBA00022525"/>
    </source>
</evidence>
<proteinExistence type="inferred from homology"/>
<protein>
    <recommendedName>
        <fullName evidence="4">Flagellar hook-associated protein 1</fullName>
    </recommendedName>
</protein>
<comment type="similarity">
    <text evidence="3">Belongs to the flagella basal body rod proteins family.</text>
</comment>
<keyword evidence="11" id="KW-1185">Reference proteome</keyword>
<evidence type="ECO:0000256" key="6">
    <source>
        <dbReference type="ARBA" id="ARBA00023143"/>
    </source>
</evidence>
<dbReference type="PATRIC" id="fig|1129374.4.peg.722"/>
<dbReference type="NCBIfam" id="TIGR02492">
    <property type="entry name" value="flgK_ends"/>
    <property type="match status" value="1"/>
</dbReference>
<evidence type="ECO:0000256" key="1">
    <source>
        <dbReference type="ARBA" id="ARBA00004365"/>
    </source>
</evidence>
<feature type="domain" description="Flagellar basal body rod protein N-terminal" evidence="7">
    <location>
        <begin position="6"/>
        <end position="35"/>
    </location>
</feature>
<dbReference type="Pfam" id="PF06429">
    <property type="entry name" value="Flg_bbr_C"/>
    <property type="match status" value="1"/>
</dbReference>
<evidence type="ECO:0000313" key="10">
    <source>
        <dbReference type="EMBL" id="EHR42324.1"/>
    </source>
</evidence>
<accession>H3ZBL0</accession>
<dbReference type="GO" id="GO:0009424">
    <property type="term" value="C:bacterial-type flagellum hook"/>
    <property type="evidence" value="ECO:0007669"/>
    <property type="project" value="InterPro"/>
</dbReference>
<evidence type="ECO:0000259" key="7">
    <source>
        <dbReference type="Pfam" id="PF00460"/>
    </source>
</evidence>
<feature type="domain" description="Flagellar hook-associated protein FlgK helical" evidence="9">
    <location>
        <begin position="86"/>
        <end position="322"/>
    </location>
</feature>
<dbReference type="STRING" id="1129374.AJE_03576"/>
<comment type="subcellular location">
    <subcellularLocation>
        <location evidence="1">Bacterial flagellum</location>
    </subcellularLocation>
    <subcellularLocation>
        <location evidence="2">Secreted</location>
    </subcellularLocation>
</comment>
<keyword evidence="5" id="KW-0964">Secreted</keyword>
<dbReference type="GO" id="GO:0005576">
    <property type="term" value="C:extracellular region"/>
    <property type="evidence" value="ECO:0007669"/>
    <property type="project" value="UniProtKB-SubCell"/>
</dbReference>
<dbReference type="eggNOG" id="COG1256">
    <property type="taxonomic scope" value="Bacteria"/>
</dbReference>
<evidence type="ECO:0000259" key="9">
    <source>
        <dbReference type="Pfam" id="PF22638"/>
    </source>
</evidence>
<keyword evidence="10" id="KW-0966">Cell projection</keyword>
<sequence length="681" mass="73240">MADSLLNIGKSAVLANSRLLNTTGNNIANINTPGYVRQRTTFVAEQFGLGVGQGTTERLVNEFAQKQLRRDTTNAAYSSQYLAEANRLDALFSNAANSIATGMNNLFQQIQTANNDPTQLSNRQLVIGTSQSLLDQFNSMSTLIADQEQFLNQQMDVYVSEVNDLISQISSYNNDIVSYGSTSSRPVPLDLLDRRDGAILKLSEYLEIQTLDSASGEKLVFMGSGQALVVERGEFNLLSLRGEPDPIDRNLRLTLNSNAAVTVELSAQGVGGKIGALTDYRLQVVKPVQNQLGQLALSLADSMNTQNKLGLTLNGTLGQDLFRLPVAQGLAFASNPSNGRVNVEIEAGRANQLPPNDFLLEVIDANTITVTALDEFGRPTSNSKTLVSATGFPATFSAADTADSDLFGLKLQVGSVLPADKFVLKPLNAAARSMQMASNRAEDVALAGPLRGEFMSTNLGNGRVEGLKVLSTDPASSAFTSSSLINGPYTVTYQGQDSISNEFVFRITDASNTLLGEARFNTNNFNNVLDNTAGPPTLKESLGFDFNLTGVPRPGDTFTIAFNSNGFNDNRNGLDIAALQNAALVRRSPAPFGTAVNQYSFNQSYATMVGNIGERTRQARTADEANNAILEQSTLWYESLSGVNLDEEAADLVRFQQSYAAAAKILATSQTIFDTLLQAVR</sequence>
<dbReference type="Pfam" id="PF22638">
    <property type="entry name" value="FlgK_D1"/>
    <property type="match status" value="1"/>
</dbReference>
<dbReference type="GO" id="GO:0044780">
    <property type="term" value="P:bacterial-type flagellum assembly"/>
    <property type="evidence" value="ECO:0007669"/>
    <property type="project" value="InterPro"/>
</dbReference>
<dbReference type="GO" id="GO:0005198">
    <property type="term" value="F:structural molecule activity"/>
    <property type="evidence" value="ECO:0007669"/>
    <property type="project" value="InterPro"/>
</dbReference>
<dbReference type="InterPro" id="IPR001444">
    <property type="entry name" value="Flag_bb_rod_N"/>
</dbReference>
<dbReference type="InterPro" id="IPR010930">
    <property type="entry name" value="Flg_bb/hook_C_dom"/>
</dbReference>
<name>H3ZBL0_9ALTE</name>
<evidence type="ECO:0000313" key="11">
    <source>
        <dbReference type="Proteomes" id="UP000012046"/>
    </source>
</evidence>
<dbReference type="Pfam" id="PF00460">
    <property type="entry name" value="Flg_bb_rod"/>
    <property type="match status" value="1"/>
</dbReference>
<dbReference type="InterPro" id="IPR053927">
    <property type="entry name" value="FlgK_helical"/>
</dbReference>
<evidence type="ECO:0000259" key="8">
    <source>
        <dbReference type="Pfam" id="PF06429"/>
    </source>
</evidence>
<dbReference type="PRINTS" id="PR01005">
    <property type="entry name" value="FLGHOOKAP1"/>
</dbReference>
<dbReference type="AlphaFoldDB" id="H3ZBL0"/>
<keyword evidence="10" id="KW-0282">Flagellum</keyword>
<keyword evidence="10" id="KW-0969">Cilium</keyword>
<feature type="domain" description="Flagellar basal-body/hook protein C-terminal" evidence="8">
    <location>
        <begin position="640"/>
        <end position="678"/>
    </location>
</feature>
<dbReference type="RefSeq" id="WP_008949720.1">
    <property type="nucleotide sequence ID" value="NZ_AHTH01000005.1"/>
</dbReference>
<dbReference type="PANTHER" id="PTHR30033">
    <property type="entry name" value="FLAGELLAR HOOK-ASSOCIATED PROTEIN 1"/>
    <property type="match status" value="1"/>
</dbReference>
<gene>
    <name evidence="10" type="ORF">AJE_03576</name>
</gene>
<dbReference type="PANTHER" id="PTHR30033:SF1">
    <property type="entry name" value="FLAGELLAR HOOK-ASSOCIATED PROTEIN 1"/>
    <property type="match status" value="1"/>
</dbReference>
<keyword evidence="6" id="KW-0975">Bacterial flagellum</keyword>
<dbReference type="EMBL" id="AHTH01000005">
    <property type="protein sequence ID" value="EHR42324.1"/>
    <property type="molecule type" value="Genomic_DNA"/>
</dbReference>
<dbReference type="SUPFAM" id="SSF64518">
    <property type="entry name" value="Phase 1 flagellin"/>
    <property type="match status" value="1"/>
</dbReference>